<sequence length="1245" mass="138836">MLHTDQVHLFLSRHFKGTTKEYTKQVVEKIQDMRMEPPVAAPITHIYEPTTSPTSSSSISHQYISFMELKATLLLPTMIAQRLDICDPYALEPSTQLPVPPIKEYLPPRVVLPSSKNEWQEFQQEIQRSSEFHMDVIKRSRQWLGGSQRPRILVLKDGVLDIFKKADKVKSKPKASKSIPLDQINELSTGSGNAFVVQTKDGRSLTLSCNSPEALKQCVPEIATHCLFQALDTGQPASELNKFIQAGARLNDAMRLVPSLIKSGLVTFPCVPLCAAFVLDGLDKRPRAELRIETLLKAGANPSSLLRWAFASHFFLKRTIVSQNVLDFFLRHRLPLTTTGDDPANWSLLQYLCLVRDVASVERYLRHVSKSKLVQALRHINAVGDSVLHVCVKRIHEQDKDDAELVACILVKAICKQEETTPTWINSTDSSGESFLHMALKARMWRVVEMLVTAHICSITSPIDALGNSVLHLAIKLQAPVKVISRMLQMSKHNRASNKESENLELRDTDGGDTPLTVAIKCRNEAVVEKLLASGAQPDAMGNWGHGISNITQMDTPLHVAIKCGLPIAARALVSHGASWFTLDGFGSSPLTLALRYGMYSLVYDILNAMSADPYDFEWIDRQIGDSVVGLALKAGQVELTCLILDLAPAIVHVQHARTKESPLHYVMKIRGWLDYIEPKTNKYKKTRQTRVKSKSDGDLSSLLKNDLNGPSYNSQSHFFVQRALEGMLLGILKRVPPSICVLNTERDVMASSEPIFHLINSDDCITDHQVDAFTPLHAAARGGLSTNHILRWFLLHIKDLLLDESLGAVIGFNETPLHVAIEACAVENALDLLRVIATYPTKDTVLNAVRSDQSSALHLACQFPGQMEQVIYELLKLGAYCEGWNEHGLNPMHLAVEHGALELCVKTMVSLGCDPNARSEDGRTVLMMALQANNDQAFHALIELGANPRAVLPCNRHGLAQIAAAMESVNPSIAAYILRDTNRVLNHHRESREVLQQIAEASETFAADSDQVGRPTYRTQGSIGSKGEFSITRLSQPSSVPTAPQQTSSPTKPVMTMKKWIEKTDLVEETKLVKKDQMWWVRLKEEEKSTLQLIANEAKQEAREWLSKRIGKKKILSDSLVLCQQYYIEKGVELDPLVARKEAEKVFIEKHVAEAVAEARMEIDREKQNIAHEATRRYAKEQRPSLSYYVNSNTSQVSFAATSANSSFLVESFILDHTAEDEDQELAAYSDECEWNLDARNTLC</sequence>
<protein>
    <submittedName>
        <fullName evidence="4">Uncharacterized protein</fullName>
    </submittedName>
</protein>
<dbReference type="InterPro" id="IPR002110">
    <property type="entry name" value="Ankyrin_rpt"/>
</dbReference>
<dbReference type="SUPFAM" id="SSF50729">
    <property type="entry name" value="PH domain-like"/>
    <property type="match status" value="1"/>
</dbReference>
<dbReference type="InterPro" id="IPR036770">
    <property type="entry name" value="Ankyrin_rpt-contain_sf"/>
</dbReference>
<reference evidence="4 5" key="1">
    <citation type="journal article" date="2014" name="Genome Biol. Evol.">
        <title>The secreted proteins of Achlya hypogyna and Thraustotheca clavata identify the ancestral oomycete secretome and reveal gene acquisitions by horizontal gene transfer.</title>
        <authorList>
            <person name="Misner I."/>
            <person name="Blouin N."/>
            <person name="Leonard G."/>
            <person name="Richards T.A."/>
            <person name="Lane C.E."/>
        </authorList>
    </citation>
    <scope>NUCLEOTIDE SEQUENCE [LARGE SCALE GENOMIC DNA]</scope>
    <source>
        <strain evidence="4 5">ATCC 34112</strain>
    </source>
</reference>
<dbReference type="CDD" id="cd00821">
    <property type="entry name" value="PH"/>
    <property type="match status" value="1"/>
</dbReference>
<dbReference type="SMART" id="SM00248">
    <property type="entry name" value="ANK"/>
    <property type="match status" value="12"/>
</dbReference>
<keyword evidence="5" id="KW-1185">Reference proteome</keyword>
<dbReference type="PANTHER" id="PTHR24198:SF194">
    <property type="entry name" value="INVERSIN-A"/>
    <property type="match status" value="1"/>
</dbReference>
<dbReference type="Gene3D" id="2.30.29.30">
    <property type="entry name" value="Pleckstrin-homology domain (PH domain)/Phosphotyrosine-binding domain (PTB)"/>
    <property type="match status" value="1"/>
</dbReference>
<dbReference type="InterPro" id="IPR011993">
    <property type="entry name" value="PH-like_dom_sf"/>
</dbReference>
<name>A0A1V9ZH20_9STRA</name>
<accession>A0A1V9ZH20</accession>
<evidence type="ECO:0000313" key="4">
    <source>
        <dbReference type="EMBL" id="OQR97289.1"/>
    </source>
</evidence>
<proteinExistence type="predicted"/>
<dbReference type="Proteomes" id="UP000243217">
    <property type="component" value="Unassembled WGS sequence"/>
</dbReference>
<gene>
    <name evidence="4" type="ORF">THRCLA_07030</name>
</gene>
<dbReference type="Pfam" id="PF12796">
    <property type="entry name" value="Ank_2"/>
    <property type="match status" value="1"/>
</dbReference>
<dbReference type="SUPFAM" id="SSF48403">
    <property type="entry name" value="Ankyrin repeat"/>
    <property type="match status" value="1"/>
</dbReference>
<dbReference type="PROSITE" id="PS50297">
    <property type="entry name" value="ANK_REP_REGION"/>
    <property type="match status" value="2"/>
</dbReference>
<feature type="repeat" description="ANK" evidence="3">
    <location>
        <begin position="511"/>
        <end position="543"/>
    </location>
</feature>
<dbReference type="PANTHER" id="PTHR24198">
    <property type="entry name" value="ANKYRIN REPEAT AND PROTEIN KINASE DOMAIN-CONTAINING PROTEIN"/>
    <property type="match status" value="1"/>
</dbReference>
<evidence type="ECO:0000256" key="1">
    <source>
        <dbReference type="ARBA" id="ARBA00022737"/>
    </source>
</evidence>
<dbReference type="Pfam" id="PF00023">
    <property type="entry name" value="Ank"/>
    <property type="match status" value="1"/>
</dbReference>
<dbReference type="AlphaFoldDB" id="A0A1V9ZH20"/>
<evidence type="ECO:0000256" key="2">
    <source>
        <dbReference type="ARBA" id="ARBA00023043"/>
    </source>
</evidence>
<dbReference type="EMBL" id="JNBS01001922">
    <property type="protein sequence ID" value="OQR97289.1"/>
    <property type="molecule type" value="Genomic_DNA"/>
</dbReference>
<dbReference type="Gene3D" id="1.25.40.20">
    <property type="entry name" value="Ankyrin repeat-containing domain"/>
    <property type="match status" value="3"/>
</dbReference>
<evidence type="ECO:0000313" key="5">
    <source>
        <dbReference type="Proteomes" id="UP000243217"/>
    </source>
</evidence>
<comment type="caution">
    <text evidence="4">The sequence shown here is derived from an EMBL/GenBank/DDBJ whole genome shotgun (WGS) entry which is preliminary data.</text>
</comment>
<keyword evidence="1" id="KW-0677">Repeat</keyword>
<keyword evidence="2 3" id="KW-0040">ANK repeat</keyword>
<dbReference type="OrthoDB" id="63488at2759"/>
<organism evidence="4 5">
    <name type="scientific">Thraustotheca clavata</name>
    <dbReference type="NCBI Taxonomy" id="74557"/>
    <lineage>
        <taxon>Eukaryota</taxon>
        <taxon>Sar</taxon>
        <taxon>Stramenopiles</taxon>
        <taxon>Oomycota</taxon>
        <taxon>Saprolegniomycetes</taxon>
        <taxon>Saprolegniales</taxon>
        <taxon>Achlyaceae</taxon>
        <taxon>Thraustotheca</taxon>
    </lineage>
</organism>
<dbReference type="STRING" id="74557.A0A1V9ZH20"/>
<dbReference type="PROSITE" id="PS50088">
    <property type="entry name" value="ANK_REPEAT"/>
    <property type="match status" value="2"/>
</dbReference>
<evidence type="ECO:0000256" key="3">
    <source>
        <dbReference type="PROSITE-ProRule" id="PRU00023"/>
    </source>
</evidence>
<feature type="repeat" description="ANK" evidence="3">
    <location>
        <begin position="888"/>
        <end position="921"/>
    </location>
</feature>